<feature type="compositionally biased region" description="Polar residues" evidence="8">
    <location>
        <begin position="892"/>
        <end position="917"/>
    </location>
</feature>
<name>A0A6A6UVT2_9PEZI</name>
<feature type="compositionally biased region" description="Low complexity" evidence="8">
    <location>
        <begin position="148"/>
        <end position="159"/>
    </location>
</feature>
<sequence length="1027" mass="112095">MIESPLGTKESPLSPQSDKQKRKRMPSSGSPSQVPHEDQSAAAGASAFRNVSACNRCRVRKNRCDQRLPACTACEKAGTKCVSYDHITKREVPRSYVYYLETRVDYLESLLQENGIEFSSSDDFVYARPTAKSQNNLHGKTADTDPRGQPISSSGGPSQHASRDKESREQERVEGLVSSTSKIAVQGTSDARYLGTASGISFARVVFAAVKSALPHSGATSAHAKGNGSERGAMGRGPSTVSPSSVTMRDSFFGLHTKPTIKPAPFPSRDLGMRLVSLYFEHANPQIPVLHRPEFMAMFERVFANPEKEPTPRESFMLNIVFAIGAAIIVGKPTELEAHSGPDDDDVKSMGDPPPHKRRRIAEEQRQPEEYHASAIVHLESLLNGSGNSEGIGGSLEELQSVLLLAGFSLLRPIAPGLWYIIGVAVRLAVDLGLHADDGLDGDVTGVGKSKGANGNTARNVGSKANVGEFKDKGRKQYISDFRRRLWWCTYSLDRLVSSVVGRPFGISDRFITTQFPSVLDDEYITPAGITFPSEGLDGPSYKRVAYHYFRLRLLQSEILQTLQYRQTQLVRDRGITSENPYMLTDLPCPFLKAFDGSFRAWRSDMDSRLLIWRESAPSPEQAGVQFSPLFLELNYWQAVLMLYRQSLSVPEDLAEDAQLSDSVQSPLMVNIEDRQDADIIFMKVASAGQKVLKLYRLLHRKYLVNYTYLSTHHLFMAGISFLYAIWHSPLVRSNLTLDDVDFTALAATSVLDDLVVFCPPARACRDAFSKMTKTTIKMCLATTGFGTANRLDSTESGAMIDPQLQTYPAPSMSASGPGLQFSTSSMDPNNPNFPYAPAASNLQSRRPMFDTDLRGLFSEEESAGRTFSSQMSRLQPYQIGTQRLPNYTSQTISNDTTMTGQQGGDNSSADTASTFPTPFVPAASPNYPQQQGGMQNTNAPQSYLPVSPWSELDFLDSVSIPDNLNMSSNDPSIDALGLGFGWDGSVPGVDAGDGSGSIDIFDGFFFGGTGTGNGYGGGSGLDMSGM</sequence>
<dbReference type="GO" id="GO:0006351">
    <property type="term" value="P:DNA-templated transcription"/>
    <property type="evidence" value="ECO:0007669"/>
    <property type="project" value="InterPro"/>
</dbReference>
<dbReference type="InterPro" id="IPR001138">
    <property type="entry name" value="Zn2Cys6_DnaBD"/>
</dbReference>
<keyword evidence="6" id="KW-0804">Transcription</keyword>
<gene>
    <name evidence="10" type="ORF">BT63DRAFT_396167</name>
</gene>
<dbReference type="GO" id="GO:0005634">
    <property type="term" value="C:nucleus"/>
    <property type="evidence" value="ECO:0007669"/>
    <property type="project" value="UniProtKB-SubCell"/>
</dbReference>
<dbReference type="EMBL" id="MU004230">
    <property type="protein sequence ID" value="KAF2675517.1"/>
    <property type="molecule type" value="Genomic_DNA"/>
</dbReference>
<dbReference type="AlphaFoldDB" id="A0A6A6UVT2"/>
<dbReference type="CDD" id="cd12148">
    <property type="entry name" value="fungal_TF_MHR"/>
    <property type="match status" value="1"/>
</dbReference>
<keyword evidence="11" id="KW-1185">Reference proteome</keyword>
<dbReference type="SUPFAM" id="SSF57701">
    <property type="entry name" value="Zn2/Cys6 DNA-binding domain"/>
    <property type="match status" value="1"/>
</dbReference>
<dbReference type="PANTHER" id="PTHR47782">
    <property type="entry name" value="ZN(II)2CYS6 TRANSCRIPTION FACTOR (EUROFUNG)-RELATED"/>
    <property type="match status" value="1"/>
</dbReference>
<evidence type="ECO:0000256" key="6">
    <source>
        <dbReference type="ARBA" id="ARBA00023163"/>
    </source>
</evidence>
<dbReference type="Pfam" id="PF04082">
    <property type="entry name" value="Fungal_trans"/>
    <property type="match status" value="1"/>
</dbReference>
<dbReference type="GO" id="GO:0045944">
    <property type="term" value="P:positive regulation of transcription by RNA polymerase II"/>
    <property type="evidence" value="ECO:0007669"/>
    <property type="project" value="TreeGrafter"/>
</dbReference>
<dbReference type="Pfam" id="PF00172">
    <property type="entry name" value="Zn_clus"/>
    <property type="match status" value="1"/>
</dbReference>
<dbReference type="FunFam" id="4.10.240.10:FF:000006">
    <property type="entry name" value="Positive regulator of purine utilization"/>
    <property type="match status" value="1"/>
</dbReference>
<evidence type="ECO:0000256" key="3">
    <source>
        <dbReference type="ARBA" id="ARBA00022833"/>
    </source>
</evidence>
<keyword evidence="5" id="KW-0238">DNA-binding</keyword>
<feature type="region of interest" description="Disordered" evidence="8">
    <location>
        <begin position="216"/>
        <end position="246"/>
    </location>
</feature>
<feature type="domain" description="Zn(2)-C6 fungal-type" evidence="9">
    <location>
        <begin position="53"/>
        <end position="83"/>
    </location>
</feature>
<dbReference type="PROSITE" id="PS50048">
    <property type="entry name" value="ZN2_CY6_FUNGAL_2"/>
    <property type="match status" value="1"/>
</dbReference>
<dbReference type="SMART" id="SM00906">
    <property type="entry name" value="Fungal_trans"/>
    <property type="match status" value="1"/>
</dbReference>
<dbReference type="InterPro" id="IPR052202">
    <property type="entry name" value="Yeast_MetPath_Reg"/>
</dbReference>
<feature type="region of interest" description="Disordered" evidence="8">
    <location>
        <begin position="892"/>
        <end position="919"/>
    </location>
</feature>
<feature type="region of interest" description="Disordered" evidence="8">
    <location>
        <begin position="1"/>
        <end position="43"/>
    </location>
</feature>
<feature type="region of interest" description="Disordered" evidence="8">
    <location>
        <begin position="131"/>
        <end position="179"/>
    </location>
</feature>
<dbReference type="InterPro" id="IPR007219">
    <property type="entry name" value="XnlR_reg_dom"/>
</dbReference>
<dbReference type="GO" id="GO:0000981">
    <property type="term" value="F:DNA-binding transcription factor activity, RNA polymerase II-specific"/>
    <property type="evidence" value="ECO:0007669"/>
    <property type="project" value="InterPro"/>
</dbReference>
<reference evidence="10" key="1">
    <citation type="journal article" date="2020" name="Stud. Mycol.">
        <title>101 Dothideomycetes genomes: a test case for predicting lifestyles and emergence of pathogens.</title>
        <authorList>
            <person name="Haridas S."/>
            <person name="Albert R."/>
            <person name="Binder M."/>
            <person name="Bloem J."/>
            <person name="Labutti K."/>
            <person name="Salamov A."/>
            <person name="Andreopoulos B."/>
            <person name="Baker S."/>
            <person name="Barry K."/>
            <person name="Bills G."/>
            <person name="Bluhm B."/>
            <person name="Cannon C."/>
            <person name="Castanera R."/>
            <person name="Culley D."/>
            <person name="Daum C."/>
            <person name="Ezra D."/>
            <person name="Gonzalez J."/>
            <person name="Henrissat B."/>
            <person name="Kuo A."/>
            <person name="Liang C."/>
            <person name="Lipzen A."/>
            <person name="Lutzoni F."/>
            <person name="Magnuson J."/>
            <person name="Mondo S."/>
            <person name="Nolan M."/>
            <person name="Ohm R."/>
            <person name="Pangilinan J."/>
            <person name="Park H.-J."/>
            <person name="Ramirez L."/>
            <person name="Alfaro M."/>
            <person name="Sun H."/>
            <person name="Tritt A."/>
            <person name="Yoshinaga Y."/>
            <person name="Zwiers L.-H."/>
            <person name="Turgeon B."/>
            <person name="Goodwin S."/>
            <person name="Spatafora J."/>
            <person name="Crous P."/>
            <person name="Grigoriev I."/>
        </authorList>
    </citation>
    <scope>NUCLEOTIDE SEQUENCE</scope>
    <source>
        <strain evidence="10">CBS 115976</strain>
    </source>
</reference>
<dbReference type="CDD" id="cd00067">
    <property type="entry name" value="GAL4"/>
    <property type="match status" value="1"/>
</dbReference>
<feature type="compositionally biased region" description="Basic and acidic residues" evidence="8">
    <location>
        <begin position="161"/>
        <end position="174"/>
    </location>
</feature>
<evidence type="ECO:0000256" key="1">
    <source>
        <dbReference type="ARBA" id="ARBA00004123"/>
    </source>
</evidence>
<dbReference type="CDD" id="cd14723">
    <property type="entry name" value="ZIP_Ppr1"/>
    <property type="match status" value="1"/>
</dbReference>
<dbReference type="InterPro" id="IPR036864">
    <property type="entry name" value="Zn2-C6_fun-type_DNA-bd_sf"/>
</dbReference>
<dbReference type="PANTHER" id="PTHR47782:SF1">
    <property type="entry name" value="PYRIMIDINE PATHWAY REGULATORY PROTEIN 1"/>
    <property type="match status" value="1"/>
</dbReference>
<protein>
    <recommendedName>
        <fullName evidence="9">Zn(2)-C6 fungal-type domain-containing protein</fullName>
    </recommendedName>
</protein>
<evidence type="ECO:0000256" key="8">
    <source>
        <dbReference type="SAM" id="MobiDB-lite"/>
    </source>
</evidence>
<dbReference type="Gene3D" id="4.10.240.10">
    <property type="entry name" value="Zn(2)-C6 fungal-type DNA-binding domain"/>
    <property type="match status" value="1"/>
</dbReference>
<comment type="subcellular location">
    <subcellularLocation>
        <location evidence="1">Nucleus</location>
    </subcellularLocation>
</comment>
<keyword evidence="7" id="KW-0539">Nucleus</keyword>
<feature type="region of interest" description="Disordered" evidence="8">
    <location>
        <begin position="336"/>
        <end position="367"/>
    </location>
</feature>
<accession>A0A6A6UVT2</accession>
<evidence type="ECO:0000259" key="9">
    <source>
        <dbReference type="PROSITE" id="PS50048"/>
    </source>
</evidence>
<dbReference type="GO" id="GO:0008270">
    <property type="term" value="F:zinc ion binding"/>
    <property type="evidence" value="ECO:0007669"/>
    <property type="project" value="InterPro"/>
</dbReference>
<evidence type="ECO:0000256" key="7">
    <source>
        <dbReference type="ARBA" id="ARBA00023242"/>
    </source>
</evidence>
<dbReference type="Proteomes" id="UP000799302">
    <property type="component" value="Unassembled WGS sequence"/>
</dbReference>
<keyword evidence="3" id="KW-0862">Zinc</keyword>
<dbReference type="OrthoDB" id="5373550at2759"/>
<evidence type="ECO:0000256" key="2">
    <source>
        <dbReference type="ARBA" id="ARBA00022723"/>
    </source>
</evidence>
<evidence type="ECO:0000256" key="5">
    <source>
        <dbReference type="ARBA" id="ARBA00023125"/>
    </source>
</evidence>
<proteinExistence type="predicted"/>
<dbReference type="PROSITE" id="PS00463">
    <property type="entry name" value="ZN2_CY6_FUNGAL_1"/>
    <property type="match status" value="1"/>
</dbReference>
<dbReference type="SMART" id="SM00066">
    <property type="entry name" value="GAL4"/>
    <property type="match status" value="1"/>
</dbReference>
<dbReference type="GO" id="GO:0043565">
    <property type="term" value="F:sequence-specific DNA binding"/>
    <property type="evidence" value="ECO:0007669"/>
    <property type="project" value="TreeGrafter"/>
</dbReference>
<keyword evidence="2" id="KW-0479">Metal-binding</keyword>
<evidence type="ECO:0000313" key="11">
    <source>
        <dbReference type="Proteomes" id="UP000799302"/>
    </source>
</evidence>
<keyword evidence="4" id="KW-0805">Transcription regulation</keyword>
<evidence type="ECO:0000256" key="4">
    <source>
        <dbReference type="ARBA" id="ARBA00023015"/>
    </source>
</evidence>
<evidence type="ECO:0000313" key="10">
    <source>
        <dbReference type="EMBL" id="KAF2675517.1"/>
    </source>
</evidence>
<organism evidence="10 11">
    <name type="scientific">Microthyrium microscopicum</name>
    <dbReference type="NCBI Taxonomy" id="703497"/>
    <lineage>
        <taxon>Eukaryota</taxon>
        <taxon>Fungi</taxon>
        <taxon>Dikarya</taxon>
        <taxon>Ascomycota</taxon>
        <taxon>Pezizomycotina</taxon>
        <taxon>Dothideomycetes</taxon>
        <taxon>Dothideomycetes incertae sedis</taxon>
        <taxon>Microthyriales</taxon>
        <taxon>Microthyriaceae</taxon>
        <taxon>Microthyrium</taxon>
    </lineage>
</organism>